<comment type="subcellular location">
    <subcellularLocation>
        <location evidence="1">Cytoplasm</location>
        <location evidence="1">Cytosol</location>
    </subcellularLocation>
</comment>
<keyword evidence="3 12" id="KW-0808">Transferase</keyword>
<keyword evidence="5 12" id="KW-0479">Metal-binding</keyword>
<dbReference type="EMBL" id="CBTN010000006">
    <property type="protein sequence ID" value="CDH50251.1"/>
    <property type="molecule type" value="Genomic_DNA"/>
</dbReference>
<keyword evidence="6 12" id="KW-0547">Nucleotide-binding</keyword>
<gene>
    <name evidence="12" type="primary">UBA4</name>
    <name evidence="15" type="ORF">LCOR_01968.1</name>
</gene>
<evidence type="ECO:0000256" key="7">
    <source>
        <dbReference type="ARBA" id="ARBA00022786"/>
    </source>
</evidence>
<dbReference type="AlphaFoldDB" id="A0A068RMQ7"/>
<feature type="binding site" evidence="12">
    <location>
        <position position="97"/>
    </location>
    <ligand>
        <name>ATP</name>
        <dbReference type="ChEBI" id="CHEBI:30616"/>
    </ligand>
</feature>
<dbReference type="GO" id="GO:0005829">
    <property type="term" value="C:cytosol"/>
    <property type="evidence" value="ECO:0007669"/>
    <property type="project" value="UniProtKB-SubCell"/>
</dbReference>
<evidence type="ECO:0000256" key="13">
    <source>
        <dbReference type="SAM" id="MobiDB-lite"/>
    </source>
</evidence>
<evidence type="ECO:0000256" key="8">
    <source>
        <dbReference type="ARBA" id="ARBA00022833"/>
    </source>
</evidence>
<feature type="binding site" evidence="12">
    <location>
        <position position="285"/>
    </location>
    <ligand>
        <name>Zn(2+)</name>
        <dbReference type="ChEBI" id="CHEBI:29105"/>
    </ligand>
</feature>
<dbReference type="PANTHER" id="PTHR10953">
    <property type="entry name" value="UBIQUITIN-ACTIVATING ENZYME E1"/>
    <property type="match status" value="1"/>
</dbReference>
<dbReference type="OrthoDB" id="10261062at2759"/>
<comment type="cofactor">
    <cofactor evidence="12">
        <name>Zn(2+)</name>
        <dbReference type="ChEBI" id="CHEBI:29105"/>
    </cofactor>
    <text evidence="12">Binds 1 zinc ion per subunit.</text>
</comment>
<feature type="active site" description="Cysteine persulfide intermediate; for sulfurtransferase activity" evidence="12">
    <location>
        <position position="386"/>
    </location>
</feature>
<organism evidence="15 16">
    <name type="scientific">Lichtheimia corymbifera JMRC:FSU:9682</name>
    <dbReference type="NCBI Taxonomy" id="1263082"/>
    <lineage>
        <taxon>Eukaryota</taxon>
        <taxon>Fungi</taxon>
        <taxon>Fungi incertae sedis</taxon>
        <taxon>Mucoromycota</taxon>
        <taxon>Mucoromycotina</taxon>
        <taxon>Mucoromycetes</taxon>
        <taxon>Mucorales</taxon>
        <taxon>Lichtheimiaceae</taxon>
        <taxon>Lichtheimia</taxon>
    </lineage>
</organism>
<proteinExistence type="inferred from homology"/>
<dbReference type="Gene3D" id="3.40.50.720">
    <property type="entry name" value="NAD(P)-binding Rossmann-like Domain"/>
    <property type="match status" value="1"/>
</dbReference>
<dbReference type="GO" id="GO:0005524">
    <property type="term" value="F:ATP binding"/>
    <property type="evidence" value="ECO:0007669"/>
    <property type="project" value="UniProtKB-KW"/>
</dbReference>
<comment type="pathway">
    <text evidence="12">tRNA modification; 5-methoxycarbonylmethyl-2-thiouridine-tRNA biosynthesis.</text>
</comment>
<feature type="binding site" evidence="12">
    <location>
        <position position="282"/>
    </location>
    <ligand>
        <name>Zn(2+)</name>
        <dbReference type="ChEBI" id="CHEBI:29105"/>
    </ligand>
</feature>
<evidence type="ECO:0000256" key="6">
    <source>
        <dbReference type="ARBA" id="ARBA00022741"/>
    </source>
</evidence>
<reference evidence="15" key="1">
    <citation type="submission" date="2013-08" db="EMBL/GenBank/DDBJ databases">
        <title>Gene expansion shapes genome architecture in the human pathogen Lichtheimia corymbifera: an evolutionary genomics analysis in the ancient terrestrial Mucorales (Mucoromycotina).</title>
        <authorList>
            <person name="Schwartze V.U."/>
            <person name="Winter S."/>
            <person name="Shelest E."/>
            <person name="Marcet-Houben M."/>
            <person name="Horn F."/>
            <person name="Wehner S."/>
            <person name="Hoffmann K."/>
            <person name="Riege K."/>
            <person name="Sammeth M."/>
            <person name="Nowrousian M."/>
            <person name="Valiante V."/>
            <person name="Linde J."/>
            <person name="Jacobsen I.D."/>
            <person name="Marz M."/>
            <person name="Brakhage A.A."/>
            <person name="Gabaldon T."/>
            <person name="Bocker S."/>
            <person name="Voigt K."/>
        </authorList>
    </citation>
    <scope>NUCLEOTIDE SEQUENCE [LARGE SCALE GENOMIC DNA]</scope>
    <source>
        <strain evidence="15">FSU 9682</strain>
    </source>
</reference>
<protein>
    <recommendedName>
        <fullName evidence="11">Needs CLA4 to survive protein 3</fullName>
    </recommendedName>
</protein>
<dbReference type="Proteomes" id="UP000027586">
    <property type="component" value="Unassembled WGS sequence"/>
</dbReference>
<keyword evidence="4 12" id="KW-0819">tRNA processing</keyword>
<dbReference type="Pfam" id="PF00899">
    <property type="entry name" value="ThiF"/>
    <property type="match status" value="1"/>
</dbReference>
<keyword evidence="9 12" id="KW-0067">ATP-binding</keyword>
<dbReference type="SMART" id="SM00450">
    <property type="entry name" value="RHOD"/>
    <property type="match status" value="1"/>
</dbReference>
<accession>A0A068RMQ7</accession>
<feature type="binding site" evidence="12">
    <location>
        <position position="76"/>
    </location>
    <ligand>
        <name>ATP</name>
        <dbReference type="ChEBI" id="CHEBI:30616"/>
    </ligand>
</feature>
<dbReference type="UniPathway" id="UPA00988"/>
<feature type="binding site" evidence="12">
    <location>
        <position position="209"/>
    </location>
    <ligand>
        <name>Zn(2+)</name>
        <dbReference type="ChEBI" id="CHEBI:29105"/>
    </ligand>
</feature>
<dbReference type="GO" id="GO:0007114">
    <property type="term" value="P:cell budding"/>
    <property type="evidence" value="ECO:0007669"/>
    <property type="project" value="EnsemblFungi"/>
</dbReference>
<dbReference type="HAMAP" id="MF_03049">
    <property type="entry name" value="MOCS3_Uba4"/>
    <property type="match status" value="1"/>
</dbReference>
<keyword evidence="10 12" id="KW-0511">Multifunctional enzyme</keyword>
<evidence type="ECO:0000256" key="4">
    <source>
        <dbReference type="ARBA" id="ARBA00022694"/>
    </source>
</evidence>
<dbReference type="PROSITE" id="PS50206">
    <property type="entry name" value="RHODANESE_3"/>
    <property type="match status" value="1"/>
</dbReference>
<feature type="active site" description="Glycyl thioester intermediate; for adenylyltransferase activity" evidence="12">
    <location>
        <position position="223"/>
    </location>
</feature>
<dbReference type="GO" id="GO:0046872">
    <property type="term" value="F:metal ion binding"/>
    <property type="evidence" value="ECO:0007669"/>
    <property type="project" value="UniProtKB-KW"/>
</dbReference>
<dbReference type="Gene3D" id="3.40.250.10">
    <property type="entry name" value="Rhodanese-like domain"/>
    <property type="match status" value="1"/>
</dbReference>
<dbReference type="SUPFAM" id="SSF69572">
    <property type="entry name" value="Activating enzymes of the ubiquitin-like proteins"/>
    <property type="match status" value="1"/>
</dbReference>
<evidence type="ECO:0000256" key="3">
    <source>
        <dbReference type="ARBA" id="ARBA00022679"/>
    </source>
</evidence>
<evidence type="ECO:0000256" key="10">
    <source>
        <dbReference type="ARBA" id="ARBA00023268"/>
    </source>
</evidence>
<dbReference type="GO" id="GO:0070566">
    <property type="term" value="F:adenylyltransferase activity"/>
    <property type="evidence" value="ECO:0007669"/>
    <property type="project" value="EnsemblFungi"/>
</dbReference>
<dbReference type="CDD" id="cd00757">
    <property type="entry name" value="ThiF_MoeB_HesA_family"/>
    <property type="match status" value="1"/>
</dbReference>
<feature type="domain" description="Rhodanese" evidence="14">
    <location>
        <begin position="332"/>
        <end position="426"/>
    </location>
</feature>
<dbReference type="Pfam" id="PF00581">
    <property type="entry name" value="Rhodanese"/>
    <property type="match status" value="1"/>
</dbReference>
<feature type="region of interest" description="Disordered" evidence="13">
    <location>
        <begin position="19"/>
        <end position="39"/>
    </location>
</feature>
<evidence type="ECO:0000313" key="16">
    <source>
        <dbReference type="Proteomes" id="UP000027586"/>
    </source>
</evidence>
<evidence type="ECO:0000256" key="5">
    <source>
        <dbReference type="ARBA" id="ARBA00022723"/>
    </source>
</evidence>
<dbReference type="GO" id="GO:0002143">
    <property type="term" value="P:tRNA wobble position uridine thiolation"/>
    <property type="evidence" value="ECO:0007669"/>
    <property type="project" value="EnsemblFungi"/>
</dbReference>
<comment type="similarity">
    <text evidence="12">In the N-terminal section; belongs to the HesA/MoeB/ThiF family. UBA4 subfamily.</text>
</comment>
<evidence type="ECO:0000256" key="11">
    <source>
        <dbReference type="ARBA" id="ARBA00075323"/>
    </source>
</evidence>
<dbReference type="NCBIfam" id="NF004281">
    <property type="entry name" value="PRK05690.1"/>
    <property type="match status" value="1"/>
</dbReference>
<feature type="binding site" evidence="12">
    <location>
        <position position="206"/>
    </location>
    <ligand>
        <name>Zn(2+)</name>
        <dbReference type="ChEBI" id="CHEBI:29105"/>
    </ligand>
</feature>
<evidence type="ECO:0000256" key="1">
    <source>
        <dbReference type="ARBA" id="ARBA00004514"/>
    </source>
</evidence>
<dbReference type="GO" id="GO:0001403">
    <property type="term" value="P:invasive growth in response to glucose limitation"/>
    <property type="evidence" value="ECO:0007669"/>
    <property type="project" value="EnsemblFungi"/>
</dbReference>
<dbReference type="InterPro" id="IPR035985">
    <property type="entry name" value="Ubiquitin-activating_enz"/>
</dbReference>
<keyword evidence="15" id="KW-0548">Nucleotidyltransferase</keyword>
<keyword evidence="8 12" id="KW-0862">Zinc</keyword>
<sequence>MDNLEQENQRLRQRVAELESQLESKPVNQQPSFQQADRLTNPEIRRFGRQLILPDFGIEGQLKLRNSSILVVGAGGLGAPALLYLGAGGVGRLGVVDHDDVDVSNLHRQVIHKERTQGINKAVSAMMAVHEINPGCHVTPYPILLDSTNALDIIKQYDVVLDATDNVATRYLLNDACVLAGKPLVSGSALRMDGQLTVYNYNGGPCYRCLHPVPPPAETVTNCSDGGVLGVVPGVIGTLQALEAIKIITGSNANDPPSFLIFSGSYSPMFRTMKLRGKRKDCVVCGENPTITALIDYVQFCGAGANDKELSLSVLEPKERINVQQYNDVVKNNEAHVLLDVRAPVQFGICSLPGSLSIPLANLEKRISELKKDMEAKETDNVYVVCRLGNDSQLAVRLLQKHGITNARDISGGLYKWATDIDPNFPIY</sequence>
<dbReference type="InterPro" id="IPR036873">
    <property type="entry name" value="Rhodanese-like_dom_sf"/>
</dbReference>
<evidence type="ECO:0000256" key="12">
    <source>
        <dbReference type="HAMAP-Rule" id="MF_03049"/>
    </source>
</evidence>
<keyword evidence="16" id="KW-1185">Reference proteome</keyword>
<dbReference type="GO" id="GO:0032447">
    <property type="term" value="P:protein urmylation"/>
    <property type="evidence" value="ECO:0007669"/>
    <property type="project" value="EnsemblFungi"/>
</dbReference>
<feature type="compositionally biased region" description="Polar residues" evidence="13">
    <location>
        <begin position="21"/>
        <end position="38"/>
    </location>
</feature>
<dbReference type="InterPro" id="IPR028885">
    <property type="entry name" value="MOCS3/Uba4"/>
</dbReference>
<dbReference type="GO" id="GO:0004792">
    <property type="term" value="F:thiosulfate-cyanide sulfurtransferase activity"/>
    <property type="evidence" value="ECO:0007669"/>
    <property type="project" value="EnsemblFungi"/>
</dbReference>
<dbReference type="PANTHER" id="PTHR10953:SF102">
    <property type="entry name" value="ADENYLYLTRANSFERASE AND SULFURTRANSFERASE MOCS3"/>
    <property type="match status" value="1"/>
</dbReference>
<dbReference type="InterPro" id="IPR045886">
    <property type="entry name" value="ThiF/MoeB/HesA"/>
</dbReference>
<feature type="binding site" evidence="12">
    <location>
        <position position="121"/>
    </location>
    <ligand>
        <name>ATP</name>
        <dbReference type="ChEBI" id="CHEBI:30616"/>
    </ligand>
</feature>
<dbReference type="InterPro" id="IPR000594">
    <property type="entry name" value="ThiF_NAD_FAD-bd"/>
</dbReference>
<comment type="caution">
    <text evidence="15">The sequence shown here is derived from an EMBL/GenBank/DDBJ whole genome shotgun (WGS) entry which is preliminary data.</text>
</comment>
<dbReference type="VEuPathDB" id="FungiDB:LCOR_01968.1"/>
<evidence type="ECO:0000313" key="15">
    <source>
        <dbReference type="EMBL" id="CDH50251.1"/>
    </source>
</evidence>
<evidence type="ECO:0000259" key="14">
    <source>
        <dbReference type="PROSITE" id="PS50206"/>
    </source>
</evidence>
<dbReference type="GO" id="GO:2000220">
    <property type="term" value="P:regulation of pseudohyphal growth"/>
    <property type="evidence" value="ECO:0007669"/>
    <property type="project" value="EnsemblFungi"/>
</dbReference>
<evidence type="ECO:0000256" key="9">
    <source>
        <dbReference type="ARBA" id="ARBA00022840"/>
    </source>
</evidence>
<dbReference type="FunFam" id="3.40.50.720:FF:000033">
    <property type="entry name" value="Adenylyltransferase and sulfurtransferase MOCS3"/>
    <property type="match status" value="1"/>
</dbReference>
<dbReference type="InterPro" id="IPR001763">
    <property type="entry name" value="Rhodanese-like_dom"/>
</dbReference>
<dbReference type="STRING" id="1263082.A0A068RMQ7"/>
<evidence type="ECO:0000256" key="2">
    <source>
        <dbReference type="ARBA" id="ARBA00022490"/>
    </source>
</evidence>
<dbReference type="GO" id="GO:0042292">
    <property type="term" value="F:URM1 activating enzyme activity"/>
    <property type="evidence" value="ECO:0007669"/>
    <property type="project" value="EnsemblFungi"/>
</dbReference>
<feature type="binding site" evidence="12">
    <location>
        <begin position="165"/>
        <end position="166"/>
    </location>
    <ligand>
        <name>ATP</name>
        <dbReference type="ChEBI" id="CHEBI:30616"/>
    </ligand>
</feature>
<dbReference type="GO" id="GO:0034599">
    <property type="term" value="P:cellular response to oxidative stress"/>
    <property type="evidence" value="ECO:0007669"/>
    <property type="project" value="EnsemblFungi"/>
</dbReference>
<keyword evidence="2 12" id="KW-0963">Cytoplasm</keyword>
<dbReference type="GO" id="GO:0042802">
    <property type="term" value="F:identical protein binding"/>
    <property type="evidence" value="ECO:0007669"/>
    <property type="project" value="EnsemblFungi"/>
</dbReference>
<dbReference type="FunFam" id="3.40.250.10:FF:000014">
    <property type="entry name" value="Adenylyltransferase and sulfurtransferase MOCS3"/>
    <property type="match status" value="1"/>
</dbReference>
<name>A0A068RMQ7_9FUNG</name>
<feature type="binding site" evidence="12">
    <location>
        <begin position="104"/>
        <end position="108"/>
    </location>
    <ligand>
        <name>ATP</name>
        <dbReference type="ChEBI" id="CHEBI:30616"/>
    </ligand>
</feature>
<keyword evidence="7" id="KW-0833">Ubl conjugation pathway</keyword>